<evidence type="ECO:0000313" key="8">
    <source>
        <dbReference type="Proteomes" id="UP000177821"/>
    </source>
</evidence>
<protein>
    <recommendedName>
        <fullName evidence="3">DNA-3-methyladenine glycosylase II</fullName>
        <ecNumber evidence="3">3.2.2.21</ecNumber>
    </recommendedName>
</protein>
<name>A0A1G1WR89_9BACT</name>
<dbReference type="PANTHER" id="PTHR43003:SF5">
    <property type="entry name" value="DNA-3-METHYLADENINE GLYCOSYLASE"/>
    <property type="match status" value="1"/>
</dbReference>
<dbReference type="GO" id="GO:0005737">
    <property type="term" value="C:cytoplasm"/>
    <property type="evidence" value="ECO:0007669"/>
    <property type="project" value="TreeGrafter"/>
</dbReference>
<dbReference type="EMBL" id="MHCX01000004">
    <property type="protein sequence ID" value="OGY30243.1"/>
    <property type="molecule type" value="Genomic_DNA"/>
</dbReference>
<proteinExistence type="inferred from homology"/>
<dbReference type="CDD" id="cd00056">
    <property type="entry name" value="ENDO3c"/>
    <property type="match status" value="1"/>
</dbReference>
<accession>A0A1G1WR89</accession>
<sequence>MSIYTKARKHLEKVDPVLFEALTKIGDPDLPTKRVPSEYFQALCNEIIAQQLSGKVADVIFGRFLSLFLNQEVTPKAILNLTHDQLRGVGMSNSKASFLHDLAQKVETRQLELEKLSGLTNQEVLTHLTKVKGIGPWTAEMFLMFTLGRSDLFSLGDQGLKNAIKRLYNLETTTPEVLTTISSKWSPYRTYACLILWKSLDNR</sequence>
<evidence type="ECO:0000256" key="2">
    <source>
        <dbReference type="ARBA" id="ARBA00010817"/>
    </source>
</evidence>
<comment type="caution">
    <text evidence="7">The sequence shown here is derived from an EMBL/GenBank/DDBJ whole genome shotgun (WGS) entry which is preliminary data.</text>
</comment>
<dbReference type="GO" id="GO:0032131">
    <property type="term" value="F:alkylated DNA binding"/>
    <property type="evidence" value="ECO:0007669"/>
    <property type="project" value="TreeGrafter"/>
</dbReference>
<evidence type="ECO:0000259" key="6">
    <source>
        <dbReference type="SMART" id="SM00478"/>
    </source>
</evidence>
<dbReference type="Gene3D" id="1.10.1670.40">
    <property type="match status" value="1"/>
</dbReference>
<evidence type="ECO:0000256" key="1">
    <source>
        <dbReference type="ARBA" id="ARBA00000086"/>
    </source>
</evidence>
<evidence type="ECO:0000256" key="3">
    <source>
        <dbReference type="ARBA" id="ARBA00012000"/>
    </source>
</evidence>
<comment type="similarity">
    <text evidence="2">Belongs to the alkylbase DNA glycosidase AlkA family.</text>
</comment>
<dbReference type="AlphaFoldDB" id="A0A1G1WR89"/>
<feature type="domain" description="HhH-GPD" evidence="6">
    <location>
        <begin position="48"/>
        <end position="200"/>
    </location>
</feature>
<dbReference type="GO" id="GO:0032993">
    <property type="term" value="C:protein-DNA complex"/>
    <property type="evidence" value="ECO:0007669"/>
    <property type="project" value="TreeGrafter"/>
</dbReference>
<dbReference type="GO" id="GO:0006285">
    <property type="term" value="P:base-excision repair, AP site formation"/>
    <property type="evidence" value="ECO:0007669"/>
    <property type="project" value="TreeGrafter"/>
</dbReference>
<evidence type="ECO:0000313" key="7">
    <source>
        <dbReference type="EMBL" id="OGY30243.1"/>
    </source>
</evidence>
<evidence type="ECO:0000256" key="5">
    <source>
        <dbReference type="ARBA" id="ARBA00023204"/>
    </source>
</evidence>
<dbReference type="FunFam" id="1.10.340.30:FF:000004">
    <property type="entry name" value="DNA-3-methyladenine glycosylase II"/>
    <property type="match status" value="1"/>
</dbReference>
<keyword evidence="4" id="KW-0227">DNA damage</keyword>
<dbReference type="GO" id="GO:0008725">
    <property type="term" value="F:DNA-3-methyladenine glycosylase activity"/>
    <property type="evidence" value="ECO:0007669"/>
    <property type="project" value="TreeGrafter"/>
</dbReference>
<dbReference type="GO" id="GO:0006307">
    <property type="term" value="P:DNA alkylation repair"/>
    <property type="evidence" value="ECO:0007669"/>
    <property type="project" value="TreeGrafter"/>
</dbReference>
<dbReference type="Proteomes" id="UP000177821">
    <property type="component" value="Unassembled WGS sequence"/>
</dbReference>
<dbReference type="InterPro" id="IPR003265">
    <property type="entry name" value="HhH-GPD_domain"/>
</dbReference>
<dbReference type="PANTHER" id="PTHR43003">
    <property type="entry name" value="DNA-3-METHYLADENINE GLYCOSYLASE"/>
    <property type="match status" value="1"/>
</dbReference>
<dbReference type="Gene3D" id="1.10.340.30">
    <property type="entry name" value="Hypothetical protein, domain 2"/>
    <property type="match status" value="1"/>
</dbReference>
<comment type="catalytic activity">
    <reaction evidence="1">
        <text>Hydrolysis of alkylated DNA, releasing 3-methyladenine, 3-methylguanine, 7-methylguanine and 7-methyladenine.</text>
        <dbReference type="EC" id="3.2.2.21"/>
    </reaction>
</comment>
<gene>
    <name evidence="7" type="ORF">A3J50_02225</name>
</gene>
<dbReference type="InterPro" id="IPR011257">
    <property type="entry name" value="DNA_glycosylase"/>
</dbReference>
<dbReference type="GO" id="GO:0043916">
    <property type="term" value="F:DNA-7-methylguanine glycosylase activity"/>
    <property type="evidence" value="ECO:0007669"/>
    <property type="project" value="TreeGrafter"/>
</dbReference>
<reference evidence="7 8" key="1">
    <citation type="journal article" date="2016" name="Nat. Commun.">
        <title>Thousands of microbial genomes shed light on interconnected biogeochemical processes in an aquifer system.</title>
        <authorList>
            <person name="Anantharaman K."/>
            <person name="Brown C.T."/>
            <person name="Hug L.A."/>
            <person name="Sharon I."/>
            <person name="Castelle C.J."/>
            <person name="Probst A.J."/>
            <person name="Thomas B.C."/>
            <person name="Singh A."/>
            <person name="Wilkins M.J."/>
            <person name="Karaoz U."/>
            <person name="Brodie E.L."/>
            <person name="Williams K.H."/>
            <person name="Hubbard S.S."/>
            <person name="Banfield J.F."/>
        </authorList>
    </citation>
    <scope>NUCLEOTIDE SEQUENCE [LARGE SCALE GENOMIC DNA]</scope>
</reference>
<dbReference type="EC" id="3.2.2.21" evidence="3"/>
<organism evidence="7 8">
    <name type="scientific">Candidatus Woykebacteria bacterium RIFCSPHIGHO2_02_FULL_43_16b</name>
    <dbReference type="NCBI Taxonomy" id="1802601"/>
    <lineage>
        <taxon>Bacteria</taxon>
        <taxon>Candidatus Woykeibacteriota</taxon>
    </lineage>
</organism>
<keyword evidence="5" id="KW-0234">DNA repair</keyword>
<dbReference type="SUPFAM" id="SSF48150">
    <property type="entry name" value="DNA-glycosylase"/>
    <property type="match status" value="1"/>
</dbReference>
<dbReference type="Pfam" id="PF00730">
    <property type="entry name" value="HhH-GPD"/>
    <property type="match status" value="1"/>
</dbReference>
<dbReference type="InterPro" id="IPR051912">
    <property type="entry name" value="Alkylbase_DNA_Glycosylase/TA"/>
</dbReference>
<dbReference type="SMART" id="SM00478">
    <property type="entry name" value="ENDO3c"/>
    <property type="match status" value="1"/>
</dbReference>
<evidence type="ECO:0000256" key="4">
    <source>
        <dbReference type="ARBA" id="ARBA00022763"/>
    </source>
</evidence>